<protein>
    <submittedName>
        <fullName evidence="1">Uncharacterized protein</fullName>
    </submittedName>
</protein>
<reference evidence="1 2" key="1">
    <citation type="submission" date="2020-08" db="EMBL/GenBank/DDBJ databases">
        <title>Genome sequence of Acidovorax monticola KACC 19171T.</title>
        <authorList>
            <person name="Hyun D.-W."/>
            <person name="Bae J.-W."/>
        </authorList>
    </citation>
    <scope>NUCLEOTIDE SEQUENCE [LARGE SCALE GENOMIC DNA]</scope>
    <source>
        <strain evidence="1 2">KACC 19171</strain>
    </source>
</reference>
<evidence type="ECO:0000313" key="1">
    <source>
        <dbReference type="EMBL" id="QNP59930.1"/>
    </source>
</evidence>
<gene>
    <name evidence="1" type="ORF">H9L24_02910</name>
</gene>
<proteinExistence type="predicted"/>
<sequence length="130" mass="14034">MAAIDMVNGMGYYSAFRGVAQSDVVYTDCANAVPVEAIGRGLIFVGWDVVSGNGWVSASCRGVFSINPFDGNCRENGMNDVNPYGLIDDYEKCTAYAKSNNFINAGHAPWYPVSIFIDSTTLARLNSLRG</sequence>
<evidence type="ECO:0000313" key="2">
    <source>
        <dbReference type="Proteomes" id="UP000516057"/>
    </source>
</evidence>
<dbReference type="Proteomes" id="UP000516057">
    <property type="component" value="Chromosome"/>
</dbReference>
<dbReference type="AlphaFoldDB" id="A0A7H0HHB4"/>
<keyword evidence="2" id="KW-1185">Reference proteome</keyword>
<name>A0A7H0HHB4_9BURK</name>
<dbReference type="KEGG" id="amon:H9L24_02910"/>
<dbReference type="RefSeq" id="WP_187736911.1">
    <property type="nucleotide sequence ID" value="NZ_CP060790.1"/>
</dbReference>
<dbReference type="EMBL" id="CP060790">
    <property type="protein sequence ID" value="QNP59930.1"/>
    <property type="molecule type" value="Genomic_DNA"/>
</dbReference>
<accession>A0A7H0HHB4</accession>
<organism evidence="1 2">
    <name type="scientific">Paenacidovorax monticola</name>
    <dbReference type="NCBI Taxonomy" id="1926868"/>
    <lineage>
        <taxon>Bacteria</taxon>
        <taxon>Pseudomonadati</taxon>
        <taxon>Pseudomonadota</taxon>
        <taxon>Betaproteobacteria</taxon>
        <taxon>Burkholderiales</taxon>
        <taxon>Comamonadaceae</taxon>
        <taxon>Paenacidovorax</taxon>
    </lineage>
</organism>